<dbReference type="AlphaFoldDB" id="A0A6D2KTD8"/>
<dbReference type="GO" id="GO:0003723">
    <property type="term" value="F:RNA binding"/>
    <property type="evidence" value="ECO:0007669"/>
    <property type="project" value="InterPro"/>
</dbReference>
<organism evidence="3 4">
    <name type="scientific">Microthlaspi erraticum</name>
    <dbReference type="NCBI Taxonomy" id="1685480"/>
    <lineage>
        <taxon>Eukaryota</taxon>
        <taxon>Viridiplantae</taxon>
        <taxon>Streptophyta</taxon>
        <taxon>Embryophyta</taxon>
        <taxon>Tracheophyta</taxon>
        <taxon>Spermatophyta</taxon>
        <taxon>Magnoliopsida</taxon>
        <taxon>eudicotyledons</taxon>
        <taxon>Gunneridae</taxon>
        <taxon>Pentapetalae</taxon>
        <taxon>rosids</taxon>
        <taxon>malvids</taxon>
        <taxon>Brassicales</taxon>
        <taxon>Brassicaceae</taxon>
        <taxon>Coluteocarpeae</taxon>
        <taxon>Microthlaspi</taxon>
    </lineage>
</organism>
<feature type="compositionally biased region" description="Basic and acidic residues" evidence="1">
    <location>
        <begin position="370"/>
        <end position="391"/>
    </location>
</feature>
<dbReference type="PANTHER" id="PTHR31476:SF16">
    <property type="entry name" value="F14O23.23 PROTEIN"/>
    <property type="match status" value="1"/>
</dbReference>
<keyword evidence="4" id="KW-1185">Reference proteome</keyword>
<evidence type="ECO:0000313" key="4">
    <source>
        <dbReference type="Proteomes" id="UP000467841"/>
    </source>
</evidence>
<evidence type="ECO:0000313" key="3">
    <source>
        <dbReference type="EMBL" id="CAA7052379.1"/>
    </source>
</evidence>
<dbReference type="Proteomes" id="UP000467841">
    <property type="component" value="Unassembled WGS sequence"/>
</dbReference>
<gene>
    <name evidence="3" type="ORF">MERR_LOCUS39614</name>
</gene>
<name>A0A6D2KTD8_9BRAS</name>
<feature type="compositionally biased region" description="Acidic residues" evidence="1">
    <location>
        <begin position="392"/>
        <end position="418"/>
    </location>
</feature>
<protein>
    <recommendedName>
        <fullName evidence="2">PORR domain-containing protein</fullName>
    </recommendedName>
</protein>
<dbReference type="Pfam" id="PF11955">
    <property type="entry name" value="PORR"/>
    <property type="match status" value="1"/>
</dbReference>
<evidence type="ECO:0000259" key="2">
    <source>
        <dbReference type="Pfam" id="PF11955"/>
    </source>
</evidence>
<dbReference type="InterPro" id="IPR021099">
    <property type="entry name" value="PORR_domain"/>
</dbReference>
<dbReference type="OrthoDB" id="1892230at2759"/>
<dbReference type="PANTHER" id="PTHR31476">
    <property type="entry name" value="PROTEIN WHAT'S THIS FACTOR 1 HOMOLOG, CHLOROPLASTIC"/>
    <property type="match status" value="1"/>
</dbReference>
<proteinExistence type="predicted"/>
<sequence>MRSIFRSISSRRQTGSRTFADTAEEAYIFVRDRGLDHAVEREKNLRPLLSIKDLIRSEPSKSVPISVITTQRDSLRVPLRPIEFTRSYPTVFQEFLPAGIGINPHISLTPEVLDLDADEQLVYGSETYKQGLADRLLKLLMINRINRIPLELLDLLKWDLGLPQDYVESMVPDFPDYFRVTKSKLRGCSGELELVCWSDEHSVSALEKKAKISGKGGFVKGSPIAFPMKFTNGFVVDKKMKKWFDDWQKLPYISPYENALHLPVTSDESDKWAAAVLHEILNLFVSKKVEKDAVLRLGEFMGLRSRFKRVLHNHHGVFYLSSKLRTHTVVLRDGYKRGMLVEGNELVTSRNRYLKLMSKVKKVSSAVSSRKREEKGKVEGEVCESDVKDEVSDSEIEDVGEEDVVDDDDEEDDDDEVDENQRGRRNSSPRGGRWGSSQEKPHTRSRAGRRSLAKSGSPEKPRSGRRNKVKLTTGKRSEMS</sequence>
<dbReference type="InterPro" id="IPR045040">
    <property type="entry name" value="PORR_fam"/>
</dbReference>
<dbReference type="EMBL" id="CACVBM020001496">
    <property type="protein sequence ID" value="CAA7052379.1"/>
    <property type="molecule type" value="Genomic_DNA"/>
</dbReference>
<feature type="domain" description="PORR" evidence="2">
    <location>
        <begin position="30"/>
        <end position="361"/>
    </location>
</feature>
<evidence type="ECO:0000256" key="1">
    <source>
        <dbReference type="SAM" id="MobiDB-lite"/>
    </source>
</evidence>
<feature type="region of interest" description="Disordered" evidence="1">
    <location>
        <begin position="365"/>
        <end position="480"/>
    </location>
</feature>
<feature type="compositionally biased region" description="Basic residues" evidence="1">
    <location>
        <begin position="443"/>
        <end position="452"/>
    </location>
</feature>
<comment type="caution">
    <text evidence="3">The sequence shown here is derived from an EMBL/GenBank/DDBJ whole genome shotgun (WGS) entry which is preliminary data.</text>
</comment>
<feature type="compositionally biased region" description="Low complexity" evidence="1">
    <location>
        <begin position="426"/>
        <end position="437"/>
    </location>
</feature>
<accession>A0A6D2KTD8</accession>
<reference evidence="3" key="1">
    <citation type="submission" date="2020-01" db="EMBL/GenBank/DDBJ databases">
        <authorList>
            <person name="Mishra B."/>
        </authorList>
    </citation>
    <scope>NUCLEOTIDE SEQUENCE [LARGE SCALE GENOMIC DNA]</scope>
</reference>